<dbReference type="InParanoid" id="A0A3Q7H223"/>
<dbReference type="STRING" id="4081.A0A3Q7H223"/>
<evidence type="ECO:0000313" key="1">
    <source>
        <dbReference type="EnsemblPlants" id="Solyc06g073133.1.1"/>
    </source>
</evidence>
<reference evidence="1" key="1">
    <citation type="journal article" date="2012" name="Nature">
        <title>The tomato genome sequence provides insights into fleshy fruit evolution.</title>
        <authorList>
            <consortium name="Tomato Genome Consortium"/>
        </authorList>
    </citation>
    <scope>NUCLEOTIDE SEQUENCE [LARGE SCALE GENOMIC DNA]</scope>
    <source>
        <strain evidence="1">cv. Heinz 1706</strain>
    </source>
</reference>
<dbReference type="PANTHER" id="PTHR34204">
    <property type="entry name" value="RNA-BINDING ASCH DOMAIN PROTEIN"/>
    <property type="match status" value="1"/>
</dbReference>
<evidence type="ECO:0000313" key="2">
    <source>
        <dbReference type="Proteomes" id="UP000004994"/>
    </source>
</evidence>
<reference evidence="1" key="2">
    <citation type="submission" date="2019-01" db="UniProtKB">
        <authorList>
            <consortium name="EnsemblPlants"/>
        </authorList>
    </citation>
    <scope>IDENTIFICATION</scope>
    <source>
        <strain evidence="1">cv. Heinz 1706</strain>
    </source>
</reference>
<accession>A0A3Q7H223</accession>
<protein>
    <submittedName>
        <fullName evidence="1">Uncharacterized protein</fullName>
    </submittedName>
</protein>
<name>A0A3Q7H223_SOLLC</name>
<sequence>MVAHPYLENPSFRSQSCYSFHLTSDAHHFNDVKNTKLESPKIELLLSNYGVQVYRKFYSEEKERSNGVLAISVKKLVSQPSIDLSSMLSVSMLLALLILTLKVHIEIERCLSSPNSESNFVQELSYAGVQRLLGFIYTAGTVSEALPPPTSSLISSFLLPHNPNV</sequence>
<proteinExistence type="predicted"/>
<dbReference type="AlphaFoldDB" id="A0A3Q7H223"/>
<dbReference type="Gramene" id="Solyc06g073133.1.1">
    <property type="protein sequence ID" value="Solyc06g073133.1.1"/>
    <property type="gene ID" value="Solyc06g073133.1"/>
</dbReference>
<organism evidence="1">
    <name type="scientific">Solanum lycopersicum</name>
    <name type="common">Tomato</name>
    <name type="synonym">Lycopersicon esculentum</name>
    <dbReference type="NCBI Taxonomy" id="4081"/>
    <lineage>
        <taxon>Eukaryota</taxon>
        <taxon>Viridiplantae</taxon>
        <taxon>Streptophyta</taxon>
        <taxon>Embryophyta</taxon>
        <taxon>Tracheophyta</taxon>
        <taxon>Spermatophyta</taxon>
        <taxon>Magnoliopsida</taxon>
        <taxon>eudicotyledons</taxon>
        <taxon>Gunneridae</taxon>
        <taxon>Pentapetalae</taxon>
        <taxon>asterids</taxon>
        <taxon>lamiids</taxon>
        <taxon>Solanales</taxon>
        <taxon>Solanaceae</taxon>
        <taxon>Solanoideae</taxon>
        <taxon>Solaneae</taxon>
        <taxon>Solanum</taxon>
        <taxon>Solanum subgen. Lycopersicon</taxon>
    </lineage>
</organism>
<dbReference type="Gene3D" id="2.30.130.30">
    <property type="entry name" value="Hypothetical protein"/>
    <property type="match status" value="1"/>
</dbReference>
<dbReference type="EnsemblPlants" id="Solyc06g073133.1.1">
    <property type="protein sequence ID" value="Solyc06g073133.1.1"/>
    <property type="gene ID" value="Solyc06g073133.1"/>
</dbReference>
<dbReference type="Proteomes" id="UP000004994">
    <property type="component" value="Chromosome 6"/>
</dbReference>
<keyword evidence="2" id="KW-1185">Reference proteome</keyword>
<dbReference type="PANTHER" id="PTHR34204:SF2">
    <property type="entry name" value="RNA-BINDING ASCH DOMAIN PROTEIN"/>
    <property type="match status" value="1"/>
</dbReference>